<comment type="caution">
    <text evidence="2">The sequence shown here is derived from an EMBL/GenBank/DDBJ whole genome shotgun (WGS) entry which is preliminary data.</text>
</comment>
<name>A0A1Y2DRT2_9FUNG</name>
<dbReference type="EMBL" id="MCOG01000058">
    <property type="protein sequence ID" value="ORY61981.1"/>
    <property type="molecule type" value="Genomic_DNA"/>
</dbReference>
<feature type="non-terminal residue" evidence="2">
    <location>
        <position position="588"/>
    </location>
</feature>
<feature type="region of interest" description="Disordered" evidence="1">
    <location>
        <begin position="432"/>
        <end position="460"/>
    </location>
</feature>
<dbReference type="Proteomes" id="UP000193920">
    <property type="component" value="Unassembled WGS sequence"/>
</dbReference>
<gene>
    <name evidence="2" type="ORF">LY90DRAFT_701055</name>
</gene>
<evidence type="ECO:0000256" key="1">
    <source>
        <dbReference type="SAM" id="MobiDB-lite"/>
    </source>
</evidence>
<protein>
    <submittedName>
        <fullName evidence="2">Uncharacterized protein</fullName>
    </submittedName>
</protein>
<accession>A0A1Y2DRT2</accession>
<keyword evidence="3" id="KW-1185">Reference proteome</keyword>
<dbReference type="AlphaFoldDB" id="A0A1Y2DRT2"/>
<evidence type="ECO:0000313" key="2">
    <source>
        <dbReference type="EMBL" id="ORY61981.1"/>
    </source>
</evidence>
<reference evidence="2 3" key="1">
    <citation type="submission" date="2016-08" db="EMBL/GenBank/DDBJ databases">
        <title>A Parts List for Fungal Cellulosomes Revealed by Comparative Genomics.</title>
        <authorList>
            <consortium name="DOE Joint Genome Institute"/>
            <person name="Haitjema C.H."/>
            <person name="Gilmore S.P."/>
            <person name="Henske J.K."/>
            <person name="Solomon K.V."/>
            <person name="De Groot R."/>
            <person name="Kuo A."/>
            <person name="Mondo S.J."/>
            <person name="Salamov A.A."/>
            <person name="Labutti K."/>
            <person name="Zhao Z."/>
            <person name="Chiniquy J."/>
            <person name="Barry K."/>
            <person name="Brewer H.M."/>
            <person name="Purvine S.O."/>
            <person name="Wright A.T."/>
            <person name="Boxma B."/>
            <person name="Van Alen T."/>
            <person name="Hackstein J.H."/>
            <person name="Baker S.E."/>
            <person name="Grigoriev I.V."/>
            <person name="O'Malley M.A."/>
        </authorList>
    </citation>
    <scope>NUCLEOTIDE SEQUENCE [LARGE SCALE GENOMIC DNA]</scope>
    <source>
        <strain evidence="2 3">G1</strain>
    </source>
</reference>
<feature type="compositionally biased region" description="Low complexity" evidence="1">
    <location>
        <begin position="432"/>
        <end position="445"/>
    </location>
</feature>
<proteinExistence type="predicted"/>
<organism evidence="2 3">
    <name type="scientific">Neocallimastix californiae</name>
    <dbReference type="NCBI Taxonomy" id="1754190"/>
    <lineage>
        <taxon>Eukaryota</taxon>
        <taxon>Fungi</taxon>
        <taxon>Fungi incertae sedis</taxon>
        <taxon>Chytridiomycota</taxon>
        <taxon>Chytridiomycota incertae sedis</taxon>
        <taxon>Neocallimastigomycetes</taxon>
        <taxon>Neocallimastigales</taxon>
        <taxon>Neocallimastigaceae</taxon>
        <taxon>Neocallimastix</taxon>
    </lineage>
</organism>
<feature type="compositionally biased region" description="Low complexity" evidence="1">
    <location>
        <begin position="476"/>
        <end position="497"/>
    </location>
</feature>
<feature type="region of interest" description="Disordered" evidence="1">
    <location>
        <begin position="476"/>
        <end position="532"/>
    </location>
</feature>
<sequence>MKSSKIKSTITHLFKGKSHKLDKYPTFDSPTILSEPIFEDKKLGKSHGNKKSHKKTKTNLNLIDTKKKNLGEFPVLPSPINDSNESAKLTAQEFAKAVGIKILHKTDEEEDEDCNCEYCRARYNPNPNPNLNLDLNMTLNSDGRNALPDQTFPPENNISFQQIPNVSSNQFSLHRGTIISSTNTATTTTSTTNTNTNGNGNGNVNTSNNNSNNTIQDFNIPPFPTYNMNFNFGNDKLNKCSSNSSLSSNHSIVNSRTIGTPGYNCHRNRKNSVSKVVDMSLFIPPTEEEIRLRSGSSLSLNSTPETTTSTIQTYAPNEKFMGGSLDRYRNHHAHQNNYGFSPIISRERSSSTCIASTSRNNHIKMMSNSNSGNNINSSSYMFNDYRTSPIFRDSNLGYPSLHQLNNNKSFHRCDSGTDLNAAMMNNATTSANANANANINPSSPNKRPYPNSLASSSSSTTLSSSLSLTHITQSQSLAQIPSSQSSSSSIQKIQISSKYSPRPRNAPPSSTTPLSSKSSISSCSSSITTMKPQSNLKITRSVTITEGTRRAEIDIQPIEPDEVKVYTKGRFTITCEHSRRPSVHSFQV</sequence>
<feature type="compositionally biased region" description="Low complexity" evidence="1">
    <location>
        <begin position="507"/>
        <end position="532"/>
    </location>
</feature>
<evidence type="ECO:0000313" key="3">
    <source>
        <dbReference type="Proteomes" id="UP000193920"/>
    </source>
</evidence>